<evidence type="ECO:0000259" key="3">
    <source>
        <dbReference type="PROSITE" id="PS51186"/>
    </source>
</evidence>
<evidence type="ECO:0000256" key="1">
    <source>
        <dbReference type="ARBA" id="ARBA00022679"/>
    </source>
</evidence>
<accession>A0AAX3WRB7</accession>
<organism evidence="4 5">
    <name type="scientific">Lysinibacillus pakistanensis</name>
    <dbReference type="NCBI Taxonomy" id="759811"/>
    <lineage>
        <taxon>Bacteria</taxon>
        <taxon>Bacillati</taxon>
        <taxon>Bacillota</taxon>
        <taxon>Bacilli</taxon>
        <taxon>Bacillales</taxon>
        <taxon>Bacillaceae</taxon>
        <taxon>Lysinibacillus</taxon>
    </lineage>
</organism>
<dbReference type="PIRSF" id="PIRSF037663">
    <property type="entry name" value="Acetyltransf_GNAT_prd"/>
    <property type="match status" value="1"/>
</dbReference>
<evidence type="ECO:0000313" key="5">
    <source>
        <dbReference type="Proteomes" id="UP001178322"/>
    </source>
</evidence>
<dbReference type="EMBL" id="CP126101">
    <property type="protein sequence ID" value="WHY50342.1"/>
    <property type="molecule type" value="Genomic_DNA"/>
</dbReference>
<proteinExistence type="predicted"/>
<dbReference type="PROSITE" id="PS51186">
    <property type="entry name" value="GNAT"/>
    <property type="match status" value="1"/>
</dbReference>
<dbReference type="InterPro" id="IPR017255">
    <property type="entry name" value="AcTrfase_GNAT_prd"/>
</dbReference>
<dbReference type="PANTHER" id="PTHR43420">
    <property type="entry name" value="ACETYLTRANSFERASE"/>
    <property type="match status" value="1"/>
</dbReference>
<dbReference type="AlphaFoldDB" id="A0AAX3WRB7"/>
<keyword evidence="1" id="KW-0808">Transferase</keyword>
<dbReference type="Gene3D" id="3.40.630.30">
    <property type="match status" value="1"/>
</dbReference>
<dbReference type="PANTHER" id="PTHR43420:SF12">
    <property type="entry name" value="N-ACETYLTRANSFERASE DOMAIN-CONTAINING PROTEIN"/>
    <property type="match status" value="1"/>
</dbReference>
<protein>
    <submittedName>
        <fullName evidence="4">GNAT family N-acetyltransferase</fullName>
    </submittedName>
</protein>
<dbReference type="GO" id="GO:0016747">
    <property type="term" value="F:acyltransferase activity, transferring groups other than amino-acyl groups"/>
    <property type="evidence" value="ECO:0007669"/>
    <property type="project" value="InterPro"/>
</dbReference>
<dbReference type="InterPro" id="IPR050680">
    <property type="entry name" value="YpeA/RimI_acetyltransf"/>
</dbReference>
<reference evidence="4" key="1">
    <citation type="submission" date="2023-05" db="EMBL/GenBank/DDBJ databases">
        <title>Comparative genomics of Bacillaceae isolates and their secondary metabolite potential.</title>
        <authorList>
            <person name="Song L."/>
            <person name="Nielsen L.J."/>
            <person name="Mohite O."/>
            <person name="Xu X."/>
            <person name="Weber T."/>
            <person name="Kovacs A.T."/>
        </authorList>
    </citation>
    <scope>NUCLEOTIDE SEQUENCE</scope>
    <source>
        <strain evidence="4">LY1</strain>
    </source>
</reference>
<sequence>MKINICLATNEDYFALNTLVKEGHEEHVIEEPTVFKSVESVMPKSYFKELLKDNDSNIFIAKNSESVIGFAVISIESSPSFPSLVQRKYAYIHDFGVKKEIQKHGIGKLLFERCKEWAKARGALSIELNVWDFNTNAIEFYKHLGMESISRKMKINV</sequence>
<dbReference type="InterPro" id="IPR016181">
    <property type="entry name" value="Acyl_CoA_acyltransferase"/>
</dbReference>
<dbReference type="Pfam" id="PF00583">
    <property type="entry name" value="Acetyltransf_1"/>
    <property type="match status" value="1"/>
</dbReference>
<dbReference type="SUPFAM" id="SSF55729">
    <property type="entry name" value="Acyl-CoA N-acyltransferases (Nat)"/>
    <property type="match status" value="1"/>
</dbReference>
<dbReference type="Proteomes" id="UP001178322">
    <property type="component" value="Chromosome"/>
</dbReference>
<dbReference type="RefSeq" id="WP_283869022.1">
    <property type="nucleotide sequence ID" value="NZ_CP126101.1"/>
</dbReference>
<name>A0AAX3WRB7_9BACI</name>
<keyword evidence="2" id="KW-0012">Acyltransferase</keyword>
<dbReference type="CDD" id="cd04301">
    <property type="entry name" value="NAT_SF"/>
    <property type="match status" value="1"/>
</dbReference>
<evidence type="ECO:0000313" key="4">
    <source>
        <dbReference type="EMBL" id="WHY50342.1"/>
    </source>
</evidence>
<evidence type="ECO:0000256" key="2">
    <source>
        <dbReference type="ARBA" id="ARBA00023315"/>
    </source>
</evidence>
<gene>
    <name evidence="4" type="ORF">QNH24_18715</name>
</gene>
<dbReference type="InterPro" id="IPR000182">
    <property type="entry name" value="GNAT_dom"/>
</dbReference>
<feature type="domain" description="N-acetyltransferase" evidence="3">
    <location>
        <begin position="3"/>
        <end position="157"/>
    </location>
</feature>